<dbReference type="Gene3D" id="2.30.320.10">
    <property type="entry name" value="YwqG-like"/>
    <property type="match status" value="1"/>
</dbReference>
<name>A0A1N7LJR7_9FLAO</name>
<gene>
    <name evidence="1" type="ORF">SAMN05421785_102284</name>
</gene>
<reference evidence="1 2" key="1">
    <citation type="submission" date="2017-01" db="EMBL/GenBank/DDBJ databases">
        <authorList>
            <person name="Mah S.A."/>
            <person name="Swanson W.J."/>
            <person name="Moy G.W."/>
            <person name="Vacquier V.D."/>
        </authorList>
    </citation>
    <scope>NUCLEOTIDE SEQUENCE [LARGE SCALE GENOMIC DNA]</scope>
    <source>
        <strain evidence="1 2">DSM 18014</strain>
    </source>
</reference>
<dbReference type="AlphaFoldDB" id="A0A1N7LJR7"/>
<evidence type="ECO:0000313" key="2">
    <source>
        <dbReference type="Proteomes" id="UP000185781"/>
    </source>
</evidence>
<dbReference type="SUPFAM" id="SSF103032">
    <property type="entry name" value="Hypothetical protein YwqG"/>
    <property type="match status" value="1"/>
</dbReference>
<dbReference type="Proteomes" id="UP000185781">
    <property type="component" value="Unassembled WGS sequence"/>
</dbReference>
<dbReference type="PANTHER" id="PTHR36436:SF6">
    <property type="entry name" value="SLL5081 PROTEIN"/>
    <property type="match status" value="1"/>
</dbReference>
<dbReference type="InterPro" id="IPR015315">
    <property type="entry name" value="DUF1963"/>
</dbReference>
<dbReference type="STRING" id="373672.SAMN05421785_102284"/>
<organism evidence="1 2">
    <name type="scientific">Chryseobacterium gambrini</name>
    <dbReference type="NCBI Taxonomy" id="373672"/>
    <lineage>
        <taxon>Bacteria</taxon>
        <taxon>Pseudomonadati</taxon>
        <taxon>Bacteroidota</taxon>
        <taxon>Flavobacteriia</taxon>
        <taxon>Flavobacteriales</taxon>
        <taxon>Weeksellaceae</taxon>
        <taxon>Chryseobacterium group</taxon>
        <taxon>Chryseobacterium</taxon>
    </lineage>
</organism>
<accession>A0A1N7LJR7</accession>
<dbReference type="RefSeq" id="WP_076390750.1">
    <property type="nucleotide sequence ID" value="NZ_FTOV01000002.1"/>
</dbReference>
<dbReference type="Pfam" id="PF09234">
    <property type="entry name" value="DUF1963"/>
    <property type="match status" value="1"/>
</dbReference>
<sequence>MIPKILEKYKSELESHRRDSIIISENELNLLSPDPLDFKISKYLGYPFIPLTMEYPKDKNGNVLVPTVQINFAEIPKSDLFPEKGILQIFLNQHFNFGKEDCFVQYITEEQLELPCIEDFSFLKDEFYSNNPFKSIYTLNFGKSFSWASVTDSQYQFQCEEFDDLSIEEYMWELLDEDEDSYDEFSEFFTGESMGSKLGGYGYFIHGDFRKIENRIKDYILLLQIDGSDEAVYNGEQYVYLHLFISKEDLSNLDFSNVYVDWEVSDN</sequence>
<dbReference type="PANTHER" id="PTHR36436">
    <property type="entry name" value="SLL5081 PROTEIN"/>
    <property type="match status" value="1"/>
</dbReference>
<dbReference type="InterPro" id="IPR035948">
    <property type="entry name" value="YwqG-like_sf"/>
</dbReference>
<protein>
    <submittedName>
        <fullName evidence="1">Uncharacterized protein YwqG</fullName>
    </submittedName>
</protein>
<evidence type="ECO:0000313" key="1">
    <source>
        <dbReference type="EMBL" id="SIS74047.1"/>
    </source>
</evidence>
<dbReference type="EMBL" id="FTOV01000002">
    <property type="protein sequence ID" value="SIS74047.1"/>
    <property type="molecule type" value="Genomic_DNA"/>
</dbReference>
<dbReference type="OrthoDB" id="57088at2"/>
<proteinExistence type="predicted"/>